<dbReference type="PRINTS" id="PR00153">
    <property type="entry name" value="CSAPPISMRASE"/>
</dbReference>
<dbReference type="GO" id="GO:0034464">
    <property type="term" value="C:BBSome"/>
    <property type="evidence" value="ECO:0007669"/>
    <property type="project" value="TreeGrafter"/>
</dbReference>
<proteinExistence type="predicted"/>
<dbReference type="Gene3D" id="2.40.100.10">
    <property type="entry name" value="Cyclophilin-like"/>
    <property type="match status" value="1"/>
</dbReference>
<dbReference type="InterPro" id="IPR056335">
    <property type="entry name" value="BBS7_hairpin"/>
</dbReference>
<dbReference type="EMBL" id="CAACVG010008653">
    <property type="protein sequence ID" value="VEN50578.1"/>
    <property type="molecule type" value="Genomic_DNA"/>
</dbReference>
<dbReference type="InterPro" id="IPR029000">
    <property type="entry name" value="Cyclophilin-like_dom_sf"/>
</dbReference>
<dbReference type="InterPro" id="IPR020892">
    <property type="entry name" value="Cyclophilin-type_PPIase_CS"/>
</dbReference>
<dbReference type="Proteomes" id="UP000410492">
    <property type="component" value="Unassembled WGS sequence"/>
</dbReference>
<dbReference type="InterPro" id="IPR056332">
    <property type="entry name" value="Beta-prop_BBS7"/>
</dbReference>
<dbReference type="GO" id="GO:0005930">
    <property type="term" value="C:axoneme"/>
    <property type="evidence" value="ECO:0007669"/>
    <property type="project" value="TreeGrafter"/>
</dbReference>
<evidence type="ECO:0000313" key="3">
    <source>
        <dbReference type="Proteomes" id="UP000410492"/>
    </source>
</evidence>
<feature type="domain" description="PPIase cyclophilin-type" evidence="1">
    <location>
        <begin position="20"/>
        <end position="211"/>
    </location>
</feature>
<dbReference type="GO" id="GO:0036064">
    <property type="term" value="C:ciliary basal body"/>
    <property type="evidence" value="ECO:0007669"/>
    <property type="project" value="TreeGrafter"/>
</dbReference>
<dbReference type="PANTHER" id="PTHR16074">
    <property type="entry name" value="BARDET-BIEDL SYNDROME 7 PROTEIN"/>
    <property type="match status" value="1"/>
</dbReference>
<reference evidence="2 3" key="1">
    <citation type="submission" date="2019-01" db="EMBL/GenBank/DDBJ databases">
        <authorList>
            <person name="Sayadi A."/>
        </authorList>
    </citation>
    <scope>NUCLEOTIDE SEQUENCE [LARGE SCALE GENOMIC DNA]</scope>
</reference>
<dbReference type="PANTHER" id="PTHR16074:SF4">
    <property type="entry name" value="BARDET-BIEDL SYNDROME 7 PROTEIN"/>
    <property type="match status" value="1"/>
</dbReference>
<evidence type="ECO:0000259" key="1">
    <source>
        <dbReference type="PROSITE" id="PS50072"/>
    </source>
</evidence>
<dbReference type="Pfam" id="PF23743">
    <property type="entry name" value="Beta-prop_BBS7"/>
    <property type="match status" value="1"/>
</dbReference>
<dbReference type="SUPFAM" id="SSF50891">
    <property type="entry name" value="Cyclophilin-like"/>
    <property type="match status" value="1"/>
</dbReference>
<dbReference type="GO" id="GO:0043005">
    <property type="term" value="C:neuron projection"/>
    <property type="evidence" value="ECO:0007669"/>
    <property type="project" value="TreeGrafter"/>
</dbReference>
<dbReference type="PROSITE" id="PS00170">
    <property type="entry name" value="CSA_PPIASE_1"/>
    <property type="match status" value="1"/>
</dbReference>
<gene>
    <name evidence="2" type="ORF">CALMAC_LOCUS11302</name>
</gene>
<dbReference type="Pfam" id="PF23349">
    <property type="entry name" value="BBS7_hp"/>
    <property type="match status" value="1"/>
</dbReference>
<dbReference type="InterPro" id="IPR056333">
    <property type="entry name" value="BBS7_pf_dom"/>
</dbReference>
<dbReference type="InterPro" id="IPR002130">
    <property type="entry name" value="Cyclophilin-type_PPIase_dom"/>
</dbReference>
<dbReference type="InterPro" id="IPR036322">
    <property type="entry name" value="WD40_repeat_dom_sf"/>
</dbReference>
<name>A0A653CRN7_CALMS</name>
<dbReference type="PROSITE" id="PS50072">
    <property type="entry name" value="CSA_PPIASE_2"/>
    <property type="match status" value="1"/>
</dbReference>
<dbReference type="SUPFAM" id="SSF50978">
    <property type="entry name" value="WD40 repeat-like"/>
    <property type="match status" value="1"/>
</dbReference>
<organism evidence="2 3">
    <name type="scientific">Callosobruchus maculatus</name>
    <name type="common">Southern cowpea weevil</name>
    <name type="synonym">Pulse bruchid</name>
    <dbReference type="NCBI Taxonomy" id="64391"/>
    <lineage>
        <taxon>Eukaryota</taxon>
        <taxon>Metazoa</taxon>
        <taxon>Ecdysozoa</taxon>
        <taxon>Arthropoda</taxon>
        <taxon>Hexapoda</taxon>
        <taxon>Insecta</taxon>
        <taxon>Pterygota</taxon>
        <taxon>Neoptera</taxon>
        <taxon>Endopterygota</taxon>
        <taxon>Coleoptera</taxon>
        <taxon>Polyphaga</taxon>
        <taxon>Cucujiformia</taxon>
        <taxon>Chrysomeloidea</taxon>
        <taxon>Chrysomelidae</taxon>
        <taxon>Bruchinae</taxon>
        <taxon>Bruchini</taxon>
        <taxon>Callosobruchus</taxon>
    </lineage>
</organism>
<dbReference type="AlphaFoldDB" id="A0A653CRN7"/>
<sequence length="773" mass="87573">MPNWNQIQAQLRHPANPVVFFDVSVGTTEIGRMIFELFADVVPKTSENFRQFCTGEFRKDGVPLGYKGASFHRVIKDFMIQGGDFVNVAIADEDGVLQVFSVKKDEIVLHFKTLPGPPISSVKYVDGSGINQGKIFVASKNEVRGYSQRGKIFLTFDSGLTEPINTMFVMDSDLFLCGKHIYTHYRDCKEVGSYLCGDRIIDVVAFYSTKSRRLMTIIACEGRMCRILEHARVTCSMEVDSSPTVLHIHDDDDLKCVLFGTVDGRVGILNVETLQGFKSWLIGNENNSSSINCMDSYDLNSSDTKQLIVGRQDGLIEVYQLSLNLTVEVTQKIFSYDCSERVTALKCGVIGEQGFNEILVTSYTGRVFGLTTQPISTHIDNTEGRYVFSTNTSEKIHKLRTDIEDLKIKILKEREKYQTSTQSFYNELSAIPLLTINERFILDRASAIYTLSIGIPTPIDFILIQCDAKIELMDEQKNSAVVSYTENKQVNQTLVTYRCQMNVNNLELKVRTVEGERGTLSVYVTPMIQPKCSRKLIYEIRPLSLHYKLNKCDSNRSFNILNIKGSFSLAEIHSWIGQTLPQVPEKPDFSEATVLWFESCLLGTVLECNYQHGKAEFRSDNISTLSTLKNSLTKEATKKKIKLEIEMSVNDESVKQVLLLVDKIITDCLQKSKELRLLNALNEVDVTATESLKYLSDEYKELLSRETEIRKAIIGQEGHLDMLFDVILNIYRDYKQIKGGYSKQKAAMLKDALKEYTYEKVASLFDHESSNKV</sequence>
<dbReference type="GO" id="GO:0003755">
    <property type="term" value="F:peptidyl-prolyl cis-trans isomerase activity"/>
    <property type="evidence" value="ECO:0007669"/>
    <property type="project" value="InterPro"/>
</dbReference>
<dbReference type="GO" id="GO:0006457">
    <property type="term" value="P:protein folding"/>
    <property type="evidence" value="ECO:0007669"/>
    <property type="project" value="InterPro"/>
</dbReference>
<dbReference type="GO" id="GO:0060271">
    <property type="term" value="P:cilium assembly"/>
    <property type="evidence" value="ECO:0007669"/>
    <property type="project" value="TreeGrafter"/>
</dbReference>
<dbReference type="Pfam" id="PF23361">
    <property type="entry name" value="BBS7_pf"/>
    <property type="match status" value="1"/>
</dbReference>
<keyword evidence="3" id="KW-1185">Reference proteome</keyword>
<evidence type="ECO:0000313" key="2">
    <source>
        <dbReference type="EMBL" id="VEN50578.1"/>
    </source>
</evidence>
<accession>A0A653CRN7</accession>
<dbReference type="InterPro" id="IPR015943">
    <property type="entry name" value="WD40/YVTN_repeat-like_dom_sf"/>
</dbReference>
<dbReference type="InterPro" id="IPR056334">
    <property type="entry name" value="BBS7_GAE_dom"/>
</dbReference>
<dbReference type="Gene3D" id="2.130.10.10">
    <property type="entry name" value="YVTN repeat-like/Quinoprotein amine dehydrogenase"/>
    <property type="match status" value="1"/>
</dbReference>
<protein>
    <recommendedName>
        <fullName evidence="1">PPIase cyclophilin-type domain-containing protein</fullName>
    </recommendedName>
</protein>
<dbReference type="GO" id="GO:0016020">
    <property type="term" value="C:membrane"/>
    <property type="evidence" value="ECO:0007669"/>
    <property type="project" value="TreeGrafter"/>
</dbReference>
<dbReference type="GO" id="GO:0008104">
    <property type="term" value="P:intracellular protein localization"/>
    <property type="evidence" value="ECO:0007669"/>
    <property type="project" value="TreeGrafter"/>
</dbReference>
<dbReference type="Pfam" id="PF23360">
    <property type="entry name" value="BBS7_GAE"/>
    <property type="match status" value="1"/>
</dbReference>
<dbReference type="OrthoDB" id="414590at2759"/>